<evidence type="ECO:0000313" key="1">
    <source>
        <dbReference type="EMBL" id="GFY91008.1"/>
    </source>
</evidence>
<dbReference type="EMBL" id="BJWL01000007">
    <property type="protein sequence ID" value="GFY91008.1"/>
    <property type="molecule type" value="Genomic_DNA"/>
</dbReference>
<comment type="caution">
    <text evidence="1">The sequence shown here is derived from an EMBL/GenBank/DDBJ whole genome shotgun (WGS) entry which is preliminary data.</text>
</comment>
<dbReference type="Proteomes" id="UP000585474">
    <property type="component" value="Unassembled WGS sequence"/>
</dbReference>
<dbReference type="AlphaFoldDB" id="A0A7J0EX73"/>
<evidence type="ECO:0000313" key="2">
    <source>
        <dbReference type="Proteomes" id="UP000585474"/>
    </source>
</evidence>
<name>A0A7J0EX73_9ERIC</name>
<sequence>MAEVTLEVPEVIKRPPQVEGAFEAEDIPRVPEVFKEPPQIDQSKTWKMYIDGAKINLGIGARVVLKSSKGQFTSTS</sequence>
<proteinExistence type="predicted"/>
<organism evidence="1 2">
    <name type="scientific">Actinidia rufa</name>
    <dbReference type="NCBI Taxonomy" id="165716"/>
    <lineage>
        <taxon>Eukaryota</taxon>
        <taxon>Viridiplantae</taxon>
        <taxon>Streptophyta</taxon>
        <taxon>Embryophyta</taxon>
        <taxon>Tracheophyta</taxon>
        <taxon>Spermatophyta</taxon>
        <taxon>Magnoliopsida</taxon>
        <taxon>eudicotyledons</taxon>
        <taxon>Gunneridae</taxon>
        <taxon>Pentapetalae</taxon>
        <taxon>asterids</taxon>
        <taxon>Ericales</taxon>
        <taxon>Actinidiaceae</taxon>
        <taxon>Actinidia</taxon>
    </lineage>
</organism>
<accession>A0A7J0EX73</accession>
<reference evidence="1 2" key="1">
    <citation type="submission" date="2019-07" db="EMBL/GenBank/DDBJ databases">
        <title>De Novo Assembly of kiwifruit Actinidia rufa.</title>
        <authorList>
            <person name="Sugita-Konishi S."/>
            <person name="Sato K."/>
            <person name="Mori E."/>
            <person name="Abe Y."/>
            <person name="Kisaki G."/>
            <person name="Hamano K."/>
            <person name="Suezawa K."/>
            <person name="Otani M."/>
            <person name="Fukuda T."/>
            <person name="Manabe T."/>
            <person name="Gomi K."/>
            <person name="Tabuchi M."/>
            <person name="Akimitsu K."/>
            <person name="Kataoka I."/>
        </authorList>
    </citation>
    <scope>NUCLEOTIDE SEQUENCE [LARGE SCALE GENOMIC DNA]</scope>
    <source>
        <strain evidence="2">cv. Fuchu</strain>
    </source>
</reference>
<protein>
    <submittedName>
        <fullName evidence="1">Uncharacterized protein</fullName>
    </submittedName>
</protein>
<keyword evidence="2" id="KW-1185">Reference proteome</keyword>
<gene>
    <name evidence="1" type="ORF">Acr_07g0012040</name>
</gene>